<evidence type="ECO:0008006" key="3">
    <source>
        <dbReference type="Google" id="ProtNLM"/>
    </source>
</evidence>
<dbReference type="Gene3D" id="3.40.50.2000">
    <property type="entry name" value="Glycogen Phosphorylase B"/>
    <property type="match status" value="1"/>
</dbReference>
<dbReference type="KEGG" id="mri:Mal4_03680"/>
<accession>A0A517Z0U5</accession>
<gene>
    <name evidence="1" type="ORF">Mal4_03680</name>
</gene>
<protein>
    <recommendedName>
        <fullName evidence="3">Glycosyl transferases group 1</fullName>
    </recommendedName>
</protein>
<dbReference type="AlphaFoldDB" id="A0A517Z0U5"/>
<dbReference type="SUPFAM" id="SSF53756">
    <property type="entry name" value="UDP-Glycosyltransferase/glycogen phosphorylase"/>
    <property type="match status" value="1"/>
</dbReference>
<dbReference type="Proteomes" id="UP000320496">
    <property type="component" value="Chromosome"/>
</dbReference>
<keyword evidence="2" id="KW-1185">Reference proteome</keyword>
<name>A0A517Z0U5_9PLAN</name>
<dbReference type="OrthoDB" id="6794112at2"/>
<dbReference type="Pfam" id="PF13692">
    <property type="entry name" value="Glyco_trans_1_4"/>
    <property type="match status" value="1"/>
</dbReference>
<dbReference type="EMBL" id="CP036275">
    <property type="protein sequence ID" value="QDU36085.1"/>
    <property type="molecule type" value="Genomic_DNA"/>
</dbReference>
<evidence type="ECO:0000313" key="2">
    <source>
        <dbReference type="Proteomes" id="UP000320496"/>
    </source>
</evidence>
<organism evidence="1 2">
    <name type="scientific">Maioricimonas rarisocia</name>
    <dbReference type="NCBI Taxonomy" id="2528026"/>
    <lineage>
        <taxon>Bacteria</taxon>
        <taxon>Pseudomonadati</taxon>
        <taxon>Planctomycetota</taxon>
        <taxon>Planctomycetia</taxon>
        <taxon>Planctomycetales</taxon>
        <taxon>Planctomycetaceae</taxon>
        <taxon>Maioricimonas</taxon>
    </lineage>
</organism>
<reference evidence="1 2" key="1">
    <citation type="submission" date="2019-02" db="EMBL/GenBank/DDBJ databases">
        <title>Deep-cultivation of Planctomycetes and their phenomic and genomic characterization uncovers novel biology.</title>
        <authorList>
            <person name="Wiegand S."/>
            <person name="Jogler M."/>
            <person name="Boedeker C."/>
            <person name="Pinto D."/>
            <person name="Vollmers J."/>
            <person name="Rivas-Marin E."/>
            <person name="Kohn T."/>
            <person name="Peeters S.H."/>
            <person name="Heuer A."/>
            <person name="Rast P."/>
            <person name="Oberbeckmann S."/>
            <person name="Bunk B."/>
            <person name="Jeske O."/>
            <person name="Meyerdierks A."/>
            <person name="Storesund J.E."/>
            <person name="Kallscheuer N."/>
            <person name="Luecker S."/>
            <person name="Lage O.M."/>
            <person name="Pohl T."/>
            <person name="Merkel B.J."/>
            <person name="Hornburger P."/>
            <person name="Mueller R.-W."/>
            <person name="Bruemmer F."/>
            <person name="Labrenz M."/>
            <person name="Spormann A.M."/>
            <person name="Op den Camp H."/>
            <person name="Overmann J."/>
            <person name="Amann R."/>
            <person name="Jetten M.S.M."/>
            <person name="Mascher T."/>
            <person name="Medema M.H."/>
            <person name="Devos D.P."/>
            <person name="Kaster A.-K."/>
            <person name="Ovreas L."/>
            <person name="Rohde M."/>
            <person name="Galperin M.Y."/>
            <person name="Jogler C."/>
        </authorList>
    </citation>
    <scope>NUCLEOTIDE SEQUENCE [LARGE SCALE GENOMIC DNA]</scope>
    <source>
        <strain evidence="1 2">Mal4</strain>
    </source>
</reference>
<sequence length="378" mass="41757">MAPSSGRCETHCVASGVDGVTHIARPGGSDSKYGNQPEMKNGPLFISWAPYCSRSDGIARRLGGESHMVYSSGWGSNIFTVAFKYLSQTIKTLWLLFRKRPDVVFVMAPPVIACIPVWLYCALCGKSFVIDAHTGAFLHPRWTRLQWIQRFFSRRARTTIVTNTFLQDRVHSWGAHATIITDVPVYFAEPAPVELVGECNMTLVSSFCDDEPLEEFLAAAGSCPDVQFHVTGNTQKLSRQVLDSAPTNVRFTGFLSDSEYVGLVQASDAVIALTNRDHTMQRAGYEAIYLGRPVVTSDFGCLREAFPLGTVHVPPTAEGIAGGVRQMRLECDRYRQEAEELRARKLDRWAEVADELRSLLSITNGTTCDPVASVPTPE</sequence>
<proteinExistence type="predicted"/>
<evidence type="ECO:0000313" key="1">
    <source>
        <dbReference type="EMBL" id="QDU36085.1"/>
    </source>
</evidence>